<accession>A0A2M8G0X2</accession>
<keyword evidence="1" id="KW-1133">Transmembrane helix</keyword>
<keyword evidence="1" id="KW-0812">Transmembrane</keyword>
<dbReference type="InterPro" id="IPR043993">
    <property type="entry name" value="T4SS_pilin"/>
</dbReference>
<name>A0A2M8G0X2_9BACT</name>
<protein>
    <recommendedName>
        <fullName evidence="4">Conjugal transfer protein TrbC</fullName>
    </recommendedName>
</protein>
<keyword evidence="1" id="KW-0472">Membrane</keyword>
<dbReference type="Proteomes" id="UP000229674">
    <property type="component" value="Unassembled WGS sequence"/>
</dbReference>
<dbReference type="AlphaFoldDB" id="A0A2M8G0X2"/>
<feature type="transmembrane region" description="Helical" evidence="1">
    <location>
        <begin position="43"/>
        <end position="70"/>
    </location>
</feature>
<feature type="transmembrane region" description="Helical" evidence="1">
    <location>
        <begin position="82"/>
        <end position="103"/>
    </location>
</feature>
<evidence type="ECO:0000256" key="1">
    <source>
        <dbReference type="SAM" id="Phobius"/>
    </source>
</evidence>
<gene>
    <name evidence="2" type="ORF">CO020_01470</name>
</gene>
<comment type="caution">
    <text evidence="2">The sequence shown here is derived from an EMBL/GenBank/DDBJ whole genome shotgun (WGS) entry which is preliminary data.</text>
</comment>
<dbReference type="Pfam" id="PF18895">
    <property type="entry name" value="T4SS_pilin"/>
    <property type="match status" value="1"/>
</dbReference>
<evidence type="ECO:0000313" key="2">
    <source>
        <dbReference type="EMBL" id="PJC65295.1"/>
    </source>
</evidence>
<organism evidence="2 3">
    <name type="scientific">Candidatus Colwellbacteria bacterium CG_4_9_14_0_2_um_filter_50_12</name>
    <dbReference type="NCBI Taxonomy" id="1974538"/>
    <lineage>
        <taxon>Bacteria</taxon>
        <taxon>Candidatus Colwelliibacteriota</taxon>
    </lineage>
</organism>
<dbReference type="EMBL" id="PFQX01000054">
    <property type="protein sequence ID" value="PJC65295.1"/>
    <property type="molecule type" value="Genomic_DNA"/>
</dbReference>
<reference evidence="3" key="1">
    <citation type="submission" date="2017-09" db="EMBL/GenBank/DDBJ databases">
        <title>Depth-based differentiation of microbial function through sediment-hosted aquifers and enrichment of novel symbionts in the deep terrestrial subsurface.</title>
        <authorList>
            <person name="Probst A.J."/>
            <person name="Ladd B."/>
            <person name="Jarett J.K."/>
            <person name="Geller-Mcgrath D.E."/>
            <person name="Sieber C.M.K."/>
            <person name="Emerson J.B."/>
            <person name="Anantharaman K."/>
            <person name="Thomas B.C."/>
            <person name="Malmstrom R."/>
            <person name="Stieglmeier M."/>
            <person name="Klingl A."/>
            <person name="Woyke T."/>
            <person name="Ryan C.M."/>
            <person name="Banfield J.F."/>
        </authorList>
    </citation>
    <scope>NUCLEOTIDE SEQUENCE [LARGE SCALE GENOMIC DNA]</scope>
</reference>
<proteinExistence type="predicted"/>
<sequence>MTNLLNFLQSKLVVATAMADRVPEPGGNVPTSGQALIQTLTNVTNWVLGVLALVGGIFILVAAFQYLTAAGDAEKLGKAKNTLIYAIVAIAIGLLARGIPFIIQSITGIQFQQ</sequence>
<evidence type="ECO:0008006" key="4">
    <source>
        <dbReference type="Google" id="ProtNLM"/>
    </source>
</evidence>
<evidence type="ECO:0000313" key="3">
    <source>
        <dbReference type="Proteomes" id="UP000229674"/>
    </source>
</evidence>